<comment type="caution">
    <text evidence="2">The sequence shown here is derived from an EMBL/GenBank/DDBJ whole genome shotgun (WGS) entry which is preliminary data.</text>
</comment>
<accession>A0A2P6SBD5</accession>
<feature type="compositionally biased region" description="Basic residues" evidence="1">
    <location>
        <begin position="341"/>
        <end position="352"/>
    </location>
</feature>
<gene>
    <name evidence="2" type="ORF">RchiOBHm_Chr1g0330581</name>
</gene>
<dbReference type="AlphaFoldDB" id="A0A2P6SBD5"/>
<evidence type="ECO:0000313" key="3">
    <source>
        <dbReference type="Proteomes" id="UP000238479"/>
    </source>
</evidence>
<organism evidence="2 3">
    <name type="scientific">Rosa chinensis</name>
    <name type="common">China rose</name>
    <dbReference type="NCBI Taxonomy" id="74649"/>
    <lineage>
        <taxon>Eukaryota</taxon>
        <taxon>Viridiplantae</taxon>
        <taxon>Streptophyta</taxon>
        <taxon>Embryophyta</taxon>
        <taxon>Tracheophyta</taxon>
        <taxon>Spermatophyta</taxon>
        <taxon>Magnoliopsida</taxon>
        <taxon>eudicotyledons</taxon>
        <taxon>Gunneridae</taxon>
        <taxon>Pentapetalae</taxon>
        <taxon>rosids</taxon>
        <taxon>fabids</taxon>
        <taxon>Rosales</taxon>
        <taxon>Rosaceae</taxon>
        <taxon>Rosoideae</taxon>
        <taxon>Rosoideae incertae sedis</taxon>
        <taxon>Rosa</taxon>
    </lineage>
</organism>
<feature type="compositionally biased region" description="Polar residues" evidence="1">
    <location>
        <begin position="353"/>
        <end position="370"/>
    </location>
</feature>
<reference evidence="2 3" key="1">
    <citation type="journal article" date="2018" name="Nat. Genet.">
        <title>The Rosa genome provides new insights in the design of modern roses.</title>
        <authorList>
            <person name="Bendahmane M."/>
        </authorList>
    </citation>
    <scope>NUCLEOTIDE SEQUENCE [LARGE SCALE GENOMIC DNA]</scope>
    <source>
        <strain evidence="3">cv. Old Blush</strain>
    </source>
</reference>
<sequence length="637" mass="69812">MPPANQQRPPPPLHFHFQQGSLAPPAPPNVVQQAIGQQGPYLYQTPMPPANQQRPPPPLHFHFQQGSRAAPVPPNVVQQAIYAVPPPIGQQGRYLYQHGFVAPPLPTHQSSSVPFSGMPNTGQSYGHPVPPVHGSTWHNMQHSSTAGNWNFQRIHPPALVTPHAPPYPYMSKAAVPHGALPPSNNTTSGCAAQGPTWCRALYPAQPQAGLQHNPPPPPASIIVNPTSLGTSGHLTAGASEMASLALLPAANPQSPFAPLPTAPSPSTSLPKLDAFSFPSHPHIDRRSNKLLLTETRPLNASDMEIEDPLIRIFSADRGLLIEITNSKCPQSHEELSLSQNKKMKKKKKKKKGCTTSETNDTSSEIPSLQPQLVRLSDEQAPQPLREKITTTTEICCQSHVELSLSQSSKKKKRCKTPETNIKSCESPSIQPQLVQVTDQEVEMPQDLSFSAKNKKSCKLLDCSMEVCDVSVGTSVMESNMPAVDPYIQPSMEQLVVQPLVEGMSTTTNSKSPKPNADFGCLQETKKKKQKRSHKTNENKELPVETMMPEADPSFQRSFAMFSEQELEVSQPLNVDAGPLVEGMSRTLNPEKPRLNADFNCSQETKKKKRKREILMEPMMPEAESSLQPSLTISLNKY</sequence>
<evidence type="ECO:0000256" key="1">
    <source>
        <dbReference type="SAM" id="MobiDB-lite"/>
    </source>
</evidence>
<dbReference type="STRING" id="74649.A0A2P6SBD5"/>
<dbReference type="Proteomes" id="UP000238479">
    <property type="component" value="Chromosome 1"/>
</dbReference>
<feature type="compositionally biased region" description="Pro residues" evidence="1">
    <location>
        <begin position="46"/>
        <end position="55"/>
    </location>
</feature>
<evidence type="ECO:0000313" key="2">
    <source>
        <dbReference type="EMBL" id="PRQ55975.1"/>
    </source>
</evidence>
<feature type="compositionally biased region" description="Pro residues" evidence="1">
    <location>
        <begin position="1"/>
        <end position="13"/>
    </location>
</feature>
<dbReference type="EMBL" id="PDCK01000039">
    <property type="protein sequence ID" value="PRQ55975.1"/>
    <property type="molecule type" value="Genomic_DNA"/>
</dbReference>
<name>A0A2P6SBD5_ROSCH</name>
<keyword evidence="3" id="KW-1185">Reference proteome</keyword>
<proteinExistence type="predicted"/>
<protein>
    <submittedName>
        <fullName evidence="2">Uncharacterized protein</fullName>
    </submittedName>
</protein>
<feature type="region of interest" description="Disordered" evidence="1">
    <location>
        <begin position="330"/>
        <end position="372"/>
    </location>
</feature>
<dbReference type="Gramene" id="PRQ55975">
    <property type="protein sequence ID" value="PRQ55975"/>
    <property type="gene ID" value="RchiOBHm_Chr1g0330581"/>
</dbReference>
<feature type="region of interest" description="Disordered" evidence="1">
    <location>
        <begin position="1"/>
        <end position="55"/>
    </location>
</feature>